<accession>A0A0R2L0P5</accession>
<evidence type="ECO:0000259" key="1">
    <source>
        <dbReference type="Pfam" id="PF04296"/>
    </source>
</evidence>
<dbReference type="Proteomes" id="UP000051139">
    <property type="component" value="Unassembled WGS sequence"/>
</dbReference>
<feature type="domain" description="YlxR" evidence="1">
    <location>
        <begin position="10"/>
        <end position="82"/>
    </location>
</feature>
<dbReference type="InterPro" id="IPR007393">
    <property type="entry name" value="YlxR_dom"/>
</dbReference>
<dbReference type="SUPFAM" id="SSF64376">
    <property type="entry name" value="YlxR-like"/>
    <property type="match status" value="1"/>
</dbReference>
<dbReference type="InterPro" id="IPR035931">
    <property type="entry name" value="YlxR-like_sf"/>
</dbReference>
<dbReference type="NCBIfam" id="NF047356">
    <property type="entry name" value="RNA_bind_RnpM"/>
    <property type="match status" value="1"/>
</dbReference>
<proteinExistence type="predicted"/>
<dbReference type="AlphaFoldDB" id="A0A0R2L0P5"/>
<dbReference type="STRING" id="348151.IV55_GL002011"/>
<gene>
    <name evidence="2" type="ORF">IV55_GL002011</name>
</gene>
<dbReference type="CDD" id="cd00279">
    <property type="entry name" value="YlxR"/>
    <property type="match status" value="1"/>
</dbReference>
<dbReference type="PANTHER" id="PTHR34215">
    <property type="entry name" value="BLL0784 PROTEIN"/>
    <property type="match status" value="1"/>
</dbReference>
<dbReference type="PANTHER" id="PTHR34215:SF1">
    <property type="entry name" value="YLXR DOMAIN-CONTAINING PROTEIN"/>
    <property type="match status" value="1"/>
</dbReference>
<protein>
    <recommendedName>
        <fullName evidence="1">YlxR domain-containing protein</fullName>
    </recommendedName>
</protein>
<name>A0A0R2L0P5_9LACO</name>
<reference evidence="2 3" key="1">
    <citation type="journal article" date="2015" name="Genome Announc.">
        <title>Expanding the biotechnology potential of lactobacilli through comparative genomics of 213 strains and associated genera.</title>
        <authorList>
            <person name="Sun Z."/>
            <person name="Harris H.M."/>
            <person name="McCann A."/>
            <person name="Guo C."/>
            <person name="Argimon S."/>
            <person name="Zhang W."/>
            <person name="Yang X."/>
            <person name="Jeffery I.B."/>
            <person name="Cooney J.C."/>
            <person name="Kagawa T.F."/>
            <person name="Liu W."/>
            <person name="Song Y."/>
            <person name="Salvetti E."/>
            <person name="Wrobel A."/>
            <person name="Rasinkangas P."/>
            <person name="Parkhill J."/>
            <person name="Rea M.C."/>
            <person name="O'Sullivan O."/>
            <person name="Ritari J."/>
            <person name="Douillard F.P."/>
            <person name="Paul Ross R."/>
            <person name="Yang R."/>
            <person name="Briner A.E."/>
            <person name="Felis G.E."/>
            <person name="de Vos W.M."/>
            <person name="Barrangou R."/>
            <person name="Klaenhammer T.R."/>
            <person name="Caufield P.W."/>
            <person name="Cui Y."/>
            <person name="Zhang H."/>
            <person name="O'Toole P.W."/>
        </authorList>
    </citation>
    <scope>NUCLEOTIDE SEQUENCE [LARGE SCALE GENOMIC DNA]</scope>
    <source>
        <strain evidence="2 3">DSM 22696</strain>
    </source>
</reference>
<dbReference type="Pfam" id="PF04296">
    <property type="entry name" value="YlxR"/>
    <property type="match status" value="1"/>
</dbReference>
<evidence type="ECO:0000313" key="2">
    <source>
        <dbReference type="EMBL" id="KRN95368.1"/>
    </source>
</evidence>
<organism evidence="2 3">
    <name type="scientific">Furfurilactobacillus siliginis</name>
    <dbReference type="NCBI Taxonomy" id="348151"/>
    <lineage>
        <taxon>Bacteria</taxon>
        <taxon>Bacillati</taxon>
        <taxon>Bacillota</taxon>
        <taxon>Bacilli</taxon>
        <taxon>Lactobacillales</taxon>
        <taxon>Lactobacillaceae</taxon>
        <taxon>Furfurilactobacillus</taxon>
    </lineage>
</organism>
<keyword evidence="3" id="KW-1185">Reference proteome</keyword>
<dbReference type="InterPro" id="IPR037465">
    <property type="entry name" value="YlxR"/>
</dbReference>
<comment type="caution">
    <text evidence="2">The sequence shown here is derived from an EMBL/GenBank/DDBJ whole genome shotgun (WGS) entry which is preliminary data.</text>
</comment>
<evidence type="ECO:0000313" key="3">
    <source>
        <dbReference type="Proteomes" id="UP000051139"/>
    </source>
</evidence>
<sequence>MMHQRKVPMRKDIVTGEMLPKKDLIRVVKNKEDEITIDPTGKQNGRGAYVGINVETAKKAQKEHSLDKAFGMKVSDEFYTELVEFVDHQQARRELFGDNAK</sequence>
<dbReference type="PATRIC" id="fig|348151.3.peg.2064"/>
<dbReference type="Gene3D" id="3.30.1230.10">
    <property type="entry name" value="YlxR-like"/>
    <property type="match status" value="1"/>
</dbReference>
<dbReference type="EMBL" id="JQCB01000009">
    <property type="protein sequence ID" value="KRN95368.1"/>
    <property type="molecule type" value="Genomic_DNA"/>
</dbReference>